<organism evidence="2 3">
    <name type="scientific">Reichenbachiella agarivorans</name>
    <dbReference type="NCBI Taxonomy" id="2979464"/>
    <lineage>
        <taxon>Bacteria</taxon>
        <taxon>Pseudomonadati</taxon>
        <taxon>Bacteroidota</taxon>
        <taxon>Cytophagia</taxon>
        <taxon>Cytophagales</taxon>
        <taxon>Reichenbachiellaceae</taxon>
        <taxon>Reichenbachiella</taxon>
    </lineage>
</organism>
<dbReference type="PROSITE" id="PS51257">
    <property type="entry name" value="PROKAR_LIPOPROTEIN"/>
    <property type="match status" value="1"/>
</dbReference>
<feature type="compositionally biased region" description="Acidic residues" evidence="1">
    <location>
        <begin position="50"/>
        <end position="59"/>
    </location>
</feature>
<evidence type="ECO:0000256" key="1">
    <source>
        <dbReference type="SAM" id="MobiDB-lite"/>
    </source>
</evidence>
<dbReference type="EMBL" id="CP106679">
    <property type="protein sequence ID" value="UXP31515.1"/>
    <property type="molecule type" value="Genomic_DNA"/>
</dbReference>
<protein>
    <submittedName>
        <fullName evidence="2">Nucleoid-structuring protein H-NS</fullName>
    </submittedName>
</protein>
<sequence length="159" mass="17368">MKKYTFNISPLAVVIILSLAVGFTSCKGKKKLTKGSDAPVVVTSKPEPMADPEEPEEVEPVVKKLTKEQKLSNYFEAIATAPSTTSANASIQEALGMFSNGDAPVLIVIYRAGSAPDYDEPTTITNYLHYLKDTKNNKAQIEEIVYDTNGNIKELVLKK</sequence>
<name>A0ABY6CTE5_9BACT</name>
<dbReference type="Proteomes" id="UP001065174">
    <property type="component" value="Chromosome"/>
</dbReference>
<gene>
    <name evidence="2" type="ORF">N6H18_14280</name>
</gene>
<keyword evidence="3" id="KW-1185">Reference proteome</keyword>
<proteinExistence type="predicted"/>
<accession>A0ABY6CTE5</accession>
<evidence type="ECO:0000313" key="2">
    <source>
        <dbReference type="EMBL" id="UXP31515.1"/>
    </source>
</evidence>
<feature type="region of interest" description="Disordered" evidence="1">
    <location>
        <begin position="39"/>
        <end position="60"/>
    </location>
</feature>
<reference evidence="2" key="1">
    <citation type="submission" date="2022-09" db="EMBL/GenBank/DDBJ databases">
        <title>Comparative genomics and taxonomic characterization of three novel marine species of genus Reichenbachiella exhibiting antioxidant and polysaccharide degradation activities.</title>
        <authorList>
            <person name="Muhammad N."/>
            <person name="Lee Y.-J."/>
            <person name="Ko J."/>
            <person name="Kim S.-G."/>
        </authorList>
    </citation>
    <scope>NUCLEOTIDE SEQUENCE</scope>
    <source>
        <strain evidence="2">BKB1-1</strain>
    </source>
</reference>
<evidence type="ECO:0000313" key="3">
    <source>
        <dbReference type="Proteomes" id="UP001065174"/>
    </source>
</evidence>
<dbReference type="RefSeq" id="WP_262308954.1">
    <property type="nucleotide sequence ID" value="NZ_CP106679.1"/>
</dbReference>